<sequence>MKSPDIVWKIGGKLLKNNSRFVFGEYTILDLYQNNLIECNVGPELVSPEIVKHPLNITVDEGETARFHCVFNYSDAAPVFWLKDTIVLEDLRNEIISNDHNSSLTVHNVAPSDAGSYQCQIVPEKIPIVLSKTALLVVRDANNTEQAASSSDKICKGCSEVSTPRSTSNLDSKMIYLLSGAAMLILLIIAVFFWCKRLKIKSFNLWKANHEDLELKNV</sequence>
<protein>
    <recommendedName>
        <fullName evidence="2">Ig-like domain-containing protein</fullName>
    </recommendedName>
</protein>
<comment type="caution">
    <text evidence="3">The sequence shown here is derived from an EMBL/GenBank/DDBJ whole genome shotgun (WGS) entry which is preliminary data.</text>
</comment>
<dbReference type="GO" id="GO:0038023">
    <property type="term" value="F:signaling receptor activity"/>
    <property type="evidence" value="ECO:0007669"/>
    <property type="project" value="InterPro"/>
</dbReference>
<evidence type="ECO:0000256" key="1">
    <source>
        <dbReference type="SAM" id="Phobius"/>
    </source>
</evidence>
<dbReference type="Proteomes" id="UP001497382">
    <property type="component" value="Unassembled WGS sequence"/>
</dbReference>
<dbReference type="InterPro" id="IPR013783">
    <property type="entry name" value="Ig-like_fold"/>
</dbReference>
<dbReference type="SMART" id="SM00409">
    <property type="entry name" value="IG"/>
    <property type="match status" value="1"/>
</dbReference>
<evidence type="ECO:0000313" key="3">
    <source>
        <dbReference type="EMBL" id="CAL1296511.1"/>
    </source>
</evidence>
<dbReference type="SMART" id="SM00408">
    <property type="entry name" value="IGc2"/>
    <property type="match status" value="1"/>
</dbReference>
<evidence type="ECO:0000259" key="2">
    <source>
        <dbReference type="PROSITE" id="PS50835"/>
    </source>
</evidence>
<dbReference type="PANTHER" id="PTHR15343">
    <property type="entry name" value="CD7"/>
    <property type="match status" value="1"/>
</dbReference>
<dbReference type="PROSITE" id="PS50835">
    <property type="entry name" value="IG_LIKE"/>
    <property type="match status" value="1"/>
</dbReference>
<dbReference type="EMBL" id="CAXIEN010000398">
    <property type="protein sequence ID" value="CAL1296511.1"/>
    <property type="molecule type" value="Genomic_DNA"/>
</dbReference>
<dbReference type="SUPFAM" id="SSF48726">
    <property type="entry name" value="Immunoglobulin"/>
    <property type="match status" value="1"/>
</dbReference>
<keyword evidence="1" id="KW-0472">Membrane</keyword>
<dbReference type="GO" id="GO:0016020">
    <property type="term" value="C:membrane"/>
    <property type="evidence" value="ECO:0007669"/>
    <property type="project" value="InterPro"/>
</dbReference>
<dbReference type="Gene3D" id="2.60.40.10">
    <property type="entry name" value="Immunoglobulins"/>
    <property type="match status" value="1"/>
</dbReference>
<keyword evidence="4" id="KW-1185">Reference proteome</keyword>
<dbReference type="InterPro" id="IPR039090">
    <property type="entry name" value="CD7"/>
</dbReference>
<keyword evidence="1" id="KW-1133">Transmembrane helix</keyword>
<accession>A0AAV2BL51</accession>
<dbReference type="InterPro" id="IPR003598">
    <property type="entry name" value="Ig_sub2"/>
</dbReference>
<dbReference type="GO" id="GO:0002250">
    <property type="term" value="P:adaptive immune response"/>
    <property type="evidence" value="ECO:0007669"/>
    <property type="project" value="InterPro"/>
</dbReference>
<feature type="transmembrane region" description="Helical" evidence="1">
    <location>
        <begin position="174"/>
        <end position="195"/>
    </location>
</feature>
<evidence type="ECO:0000313" key="4">
    <source>
        <dbReference type="Proteomes" id="UP001497382"/>
    </source>
</evidence>
<gene>
    <name evidence="3" type="ORF">LARSCL_LOCUS19822</name>
</gene>
<feature type="domain" description="Ig-like" evidence="2">
    <location>
        <begin position="48"/>
        <end position="121"/>
    </location>
</feature>
<dbReference type="InterPro" id="IPR007110">
    <property type="entry name" value="Ig-like_dom"/>
</dbReference>
<name>A0AAV2BL51_9ARAC</name>
<dbReference type="AlphaFoldDB" id="A0AAV2BL51"/>
<proteinExistence type="predicted"/>
<dbReference type="Pfam" id="PF13927">
    <property type="entry name" value="Ig_3"/>
    <property type="match status" value="1"/>
</dbReference>
<dbReference type="InterPro" id="IPR036179">
    <property type="entry name" value="Ig-like_dom_sf"/>
</dbReference>
<dbReference type="PANTHER" id="PTHR15343:SF0">
    <property type="entry name" value="T-CELL ANTIGEN CD7"/>
    <property type="match status" value="1"/>
</dbReference>
<reference evidence="3 4" key="1">
    <citation type="submission" date="2024-04" db="EMBL/GenBank/DDBJ databases">
        <authorList>
            <person name="Rising A."/>
            <person name="Reimegard J."/>
            <person name="Sonavane S."/>
            <person name="Akerstrom W."/>
            <person name="Nylinder S."/>
            <person name="Hedman E."/>
            <person name="Kallberg Y."/>
        </authorList>
    </citation>
    <scope>NUCLEOTIDE SEQUENCE [LARGE SCALE GENOMIC DNA]</scope>
</reference>
<keyword evidence="1" id="KW-0812">Transmembrane</keyword>
<organism evidence="3 4">
    <name type="scientific">Larinioides sclopetarius</name>
    <dbReference type="NCBI Taxonomy" id="280406"/>
    <lineage>
        <taxon>Eukaryota</taxon>
        <taxon>Metazoa</taxon>
        <taxon>Ecdysozoa</taxon>
        <taxon>Arthropoda</taxon>
        <taxon>Chelicerata</taxon>
        <taxon>Arachnida</taxon>
        <taxon>Araneae</taxon>
        <taxon>Araneomorphae</taxon>
        <taxon>Entelegynae</taxon>
        <taxon>Araneoidea</taxon>
        <taxon>Araneidae</taxon>
        <taxon>Larinioides</taxon>
    </lineage>
</organism>
<dbReference type="InterPro" id="IPR003599">
    <property type="entry name" value="Ig_sub"/>
</dbReference>